<evidence type="ECO:0000259" key="16">
    <source>
        <dbReference type="PROSITE" id="PS50109"/>
    </source>
</evidence>
<dbReference type="PANTHER" id="PTHR43547:SF2">
    <property type="entry name" value="HYBRID SIGNAL TRANSDUCTION HISTIDINE KINASE C"/>
    <property type="match status" value="1"/>
</dbReference>
<keyword evidence="11" id="KW-0902">Two-component regulatory system</keyword>
<dbReference type="Pfam" id="PF00512">
    <property type="entry name" value="HisKA"/>
    <property type="match status" value="1"/>
</dbReference>
<evidence type="ECO:0000256" key="13">
    <source>
        <dbReference type="PROSITE-ProRule" id="PRU00169"/>
    </source>
</evidence>
<dbReference type="PROSITE" id="PS50109">
    <property type="entry name" value="HIS_KIN"/>
    <property type="match status" value="1"/>
</dbReference>
<dbReference type="AlphaFoldDB" id="U7QC87"/>
<feature type="domain" description="Histidine kinase" evidence="16">
    <location>
        <begin position="481"/>
        <end position="702"/>
    </location>
</feature>
<dbReference type="EMBL" id="AUZM01000058">
    <property type="protein sequence ID" value="ERT05418.1"/>
    <property type="molecule type" value="Genomic_DNA"/>
</dbReference>
<dbReference type="CDD" id="cd00082">
    <property type="entry name" value="HisKA"/>
    <property type="match status" value="1"/>
</dbReference>
<dbReference type="InterPro" id="IPR001789">
    <property type="entry name" value="Sig_transdc_resp-reg_receiver"/>
</dbReference>
<dbReference type="SMART" id="SM00387">
    <property type="entry name" value="HATPase_c"/>
    <property type="match status" value="1"/>
</dbReference>
<dbReference type="InterPro" id="IPR036890">
    <property type="entry name" value="HATPase_C_sf"/>
</dbReference>
<dbReference type="PATRIC" id="fig|1348334.3.peg.4488"/>
<dbReference type="Gene3D" id="3.40.50.2300">
    <property type="match status" value="2"/>
</dbReference>
<evidence type="ECO:0000256" key="2">
    <source>
        <dbReference type="ARBA" id="ARBA00004236"/>
    </source>
</evidence>
<dbReference type="InterPro" id="IPR000014">
    <property type="entry name" value="PAS"/>
</dbReference>
<keyword evidence="9" id="KW-0418">Kinase</keyword>
<dbReference type="InterPro" id="IPR004358">
    <property type="entry name" value="Sig_transdc_His_kin-like_C"/>
</dbReference>
<sequence>MIIEDSLTDQEMYCRYLSKDSRYNYEVISVETGEEGLESLQTIKPDLVLMDFLLPDIDGLELIEILREEISLEIPVIMLTGQGDVQLAVQAMKSGFQDYLVKGNITAESLLKTIDSVFERVKLLQQIERSQQQRRLVSSIALRIRQSLNLDEILQVSVNEVRSFLNCDRVVVYQFKSSQEGQVVAESVGEGWPTTIKTSSQEMSCNIGENRNHTWEKHHANHNIYQVGYSDCHIQMLERFKIKANLIFPITLSGNGNEGINPRKIEHSKVWGLLIAHQCDDFRQWKQNEIELLEELSVQIVLGIQQAQLYQNLRQLNQKLEEQVQKRTAKLKESEQKFRAIFNNTFQLTGLLTIDGMILELNQTALDWENVSREAVINRPFWEIQTCKRASDRTQEKIRKFIVQAAQGEFIRDEIETFDLQGNAITLDFLLRPLRDEAGKVIFLIVEARDITQRKQAEEILRKTNIQLERTTRLKDEFLANMSHELRTPLNAIIGLSEALEEGVFEPLKSKQSHPISTIRRSGNHLLELITDILDLSKIEAGKLELNLTGVNLEALCNSSFDLIQPQAFKKNIKLSLQITQKITNIKVDERHLRQVLVNLLSNAVKFTPNQGKVSLIVEPNLMESMIYFKVIDTGIGIAPEYQDKLFKPFVQIDSSLSKSYPGTGLGLALVKRIVEMHQGQVSLQSQLGQGSQFMITLPLVNNDKYYSKNIVDSVEYCADKTQDNHSEKSNNNLSNIGDINQLEETQALILIIDNNEANVDTIQDYFEFKGYQLIVAKDSLEAVTLAKKQKPKLVLIDIKTSQINELEVICKIKADSEMAKIKILALTAFKRDEDREHCLKAGANDCLVKPFGLKNLSDKIEQLLGE</sequence>
<dbReference type="Gene3D" id="3.30.565.10">
    <property type="entry name" value="Histidine kinase-like ATPase, C-terminal domain"/>
    <property type="match status" value="1"/>
</dbReference>
<feature type="domain" description="PAC" evidence="18">
    <location>
        <begin position="411"/>
        <end position="463"/>
    </location>
</feature>
<dbReference type="Proteomes" id="UP000017127">
    <property type="component" value="Unassembled WGS sequence"/>
</dbReference>
<dbReference type="SMART" id="SM00065">
    <property type="entry name" value="GAF"/>
    <property type="match status" value="1"/>
</dbReference>
<evidence type="ECO:0000256" key="11">
    <source>
        <dbReference type="ARBA" id="ARBA00023012"/>
    </source>
</evidence>
<keyword evidence="12" id="KW-0472">Membrane</keyword>
<dbReference type="SUPFAM" id="SSF52172">
    <property type="entry name" value="CheY-like"/>
    <property type="match status" value="2"/>
</dbReference>
<dbReference type="Gene3D" id="3.30.450.20">
    <property type="entry name" value="PAS domain"/>
    <property type="match status" value="1"/>
</dbReference>
<feature type="domain" description="Phytochrome chromophore attachment site" evidence="15">
    <location>
        <begin position="149"/>
        <end position="299"/>
    </location>
</feature>
<comment type="caution">
    <text evidence="19">The sequence shown here is derived from an EMBL/GenBank/DDBJ whole genome shotgun (WGS) entry which is preliminary data.</text>
</comment>
<comment type="subcellular location">
    <subcellularLocation>
        <location evidence="2">Cell membrane</location>
    </subcellularLocation>
</comment>
<dbReference type="FunFam" id="1.10.287.130:FF:000038">
    <property type="entry name" value="Sensory transduction histidine kinase"/>
    <property type="match status" value="1"/>
</dbReference>
<dbReference type="SMART" id="SM00448">
    <property type="entry name" value="REC"/>
    <property type="match status" value="2"/>
</dbReference>
<dbReference type="PANTHER" id="PTHR43547">
    <property type="entry name" value="TWO-COMPONENT HISTIDINE KINASE"/>
    <property type="match status" value="1"/>
</dbReference>
<dbReference type="PROSITE" id="PS50110">
    <property type="entry name" value="RESPONSE_REGULATORY"/>
    <property type="match status" value="2"/>
</dbReference>
<dbReference type="EC" id="2.7.13.3" evidence="4"/>
<evidence type="ECO:0000259" key="15">
    <source>
        <dbReference type="PROSITE" id="PS50046"/>
    </source>
</evidence>
<evidence type="ECO:0000256" key="8">
    <source>
        <dbReference type="ARBA" id="ARBA00022741"/>
    </source>
</evidence>
<dbReference type="SUPFAM" id="SSF55874">
    <property type="entry name" value="ATPase domain of HSP90 chaperone/DNA topoisomerase II/histidine kinase"/>
    <property type="match status" value="1"/>
</dbReference>
<keyword evidence="14" id="KW-0175">Coiled coil</keyword>
<dbReference type="PROSITE" id="PS50046">
    <property type="entry name" value="PHYTOCHROME_2"/>
    <property type="match status" value="1"/>
</dbReference>
<keyword evidence="7" id="KW-0808">Transferase</keyword>
<dbReference type="SMART" id="SM00388">
    <property type="entry name" value="HisKA"/>
    <property type="match status" value="1"/>
</dbReference>
<reference evidence="19 20" key="1">
    <citation type="journal article" date="2013" name="Front. Microbiol.">
        <title>Comparative genomic analyses of the cyanobacterium, Lyngbya aestuarii BL J, a powerful hydrogen producer.</title>
        <authorList>
            <person name="Kothari A."/>
            <person name="Vaughn M."/>
            <person name="Garcia-Pichel F."/>
        </authorList>
    </citation>
    <scope>NUCLEOTIDE SEQUENCE [LARGE SCALE GENOMIC DNA]</scope>
    <source>
        <strain evidence="19 20">BL J</strain>
    </source>
</reference>
<evidence type="ECO:0000313" key="20">
    <source>
        <dbReference type="Proteomes" id="UP000017127"/>
    </source>
</evidence>
<proteinExistence type="inferred from homology"/>
<dbReference type="Gene3D" id="3.30.450.40">
    <property type="match status" value="1"/>
</dbReference>
<dbReference type="Pfam" id="PF00072">
    <property type="entry name" value="Response_reg"/>
    <property type="match status" value="2"/>
</dbReference>
<protein>
    <recommendedName>
        <fullName evidence="4">histidine kinase</fullName>
        <ecNumber evidence="4">2.7.13.3</ecNumber>
    </recommendedName>
</protein>
<dbReference type="InterPro" id="IPR036097">
    <property type="entry name" value="HisK_dim/P_sf"/>
</dbReference>
<feature type="domain" description="Response regulatory" evidence="17">
    <location>
        <begin position="1"/>
        <end position="117"/>
    </location>
</feature>
<dbReference type="NCBIfam" id="TIGR00229">
    <property type="entry name" value="sensory_box"/>
    <property type="match status" value="1"/>
</dbReference>
<feature type="domain" description="Response regulatory" evidence="17">
    <location>
        <begin position="749"/>
        <end position="865"/>
    </location>
</feature>
<dbReference type="InterPro" id="IPR016132">
    <property type="entry name" value="Phyto_chromo_attachment"/>
</dbReference>
<keyword evidence="6 13" id="KW-0597">Phosphoprotein</keyword>
<evidence type="ECO:0000259" key="18">
    <source>
        <dbReference type="PROSITE" id="PS50113"/>
    </source>
</evidence>
<evidence type="ECO:0000256" key="3">
    <source>
        <dbReference type="ARBA" id="ARBA00006402"/>
    </source>
</evidence>
<evidence type="ECO:0000256" key="6">
    <source>
        <dbReference type="ARBA" id="ARBA00022553"/>
    </source>
</evidence>
<keyword evidence="20" id="KW-1185">Reference proteome</keyword>
<dbReference type="SUPFAM" id="SSF55781">
    <property type="entry name" value="GAF domain-like"/>
    <property type="match status" value="1"/>
</dbReference>
<gene>
    <name evidence="19" type="ORF">M595_4642</name>
</gene>
<dbReference type="InterPro" id="IPR029016">
    <property type="entry name" value="GAF-like_dom_sf"/>
</dbReference>
<dbReference type="SUPFAM" id="SSF47384">
    <property type="entry name" value="Homodimeric domain of signal transducing histidine kinase"/>
    <property type="match status" value="1"/>
</dbReference>
<dbReference type="CDD" id="cd16922">
    <property type="entry name" value="HATPase_EvgS-ArcB-TorS-like"/>
    <property type="match status" value="1"/>
</dbReference>
<dbReference type="InterPro" id="IPR035965">
    <property type="entry name" value="PAS-like_dom_sf"/>
</dbReference>
<dbReference type="CDD" id="cd00156">
    <property type="entry name" value="REC"/>
    <property type="match status" value="1"/>
</dbReference>
<evidence type="ECO:0000256" key="4">
    <source>
        <dbReference type="ARBA" id="ARBA00012438"/>
    </source>
</evidence>
<evidence type="ECO:0000256" key="1">
    <source>
        <dbReference type="ARBA" id="ARBA00000085"/>
    </source>
</evidence>
<dbReference type="InterPro" id="IPR003018">
    <property type="entry name" value="GAF"/>
</dbReference>
<comment type="similarity">
    <text evidence="3">In the N-terminal section; belongs to the phytochrome family.</text>
</comment>
<dbReference type="GO" id="GO:0005886">
    <property type="term" value="C:plasma membrane"/>
    <property type="evidence" value="ECO:0007669"/>
    <property type="project" value="UniProtKB-SubCell"/>
</dbReference>
<evidence type="ECO:0000256" key="14">
    <source>
        <dbReference type="SAM" id="Coils"/>
    </source>
</evidence>
<dbReference type="InterPro" id="IPR005467">
    <property type="entry name" value="His_kinase_dom"/>
</dbReference>
<dbReference type="InterPro" id="IPR003661">
    <property type="entry name" value="HisK_dim/P_dom"/>
</dbReference>
<dbReference type="Gene3D" id="1.10.287.130">
    <property type="match status" value="1"/>
</dbReference>
<keyword evidence="10" id="KW-0067">ATP-binding</keyword>
<name>U7QC87_9CYAN</name>
<comment type="catalytic activity">
    <reaction evidence="1">
        <text>ATP + protein L-histidine = ADP + protein N-phospho-L-histidine.</text>
        <dbReference type="EC" id="2.7.13.3"/>
    </reaction>
</comment>
<dbReference type="Pfam" id="PF08448">
    <property type="entry name" value="PAS_4"/>
    <property type="match status" value="1"/>
</dbReference>
<dbReference type="PRINTS" id="PR00344">
    <property type="entry name" value="BCTRLSENSOR"/>
</dbReference>
<organism evidence="19 20">
    <name type="scientific">Lyngbya aestuarii BL J</name>
    <dbReference type="NCBI Taxonomy" id="1348334"/>
    <lineage>
        <taxon>Bacteria</taxon>
        <taxon>Bacillati</taxon>
        <taxon>Cyanobacteriota</taxon>
        <taxon>Cyanophyceae</taxon>
        <taxon>Oscillatoriophycideae</taxon>
        <taxon>Oscillatoriales</taxon>
        <taxon>Microcoleaceae</taxon>
        <taxon>Lyngbya</taxon>
    </lineage>
</organism>
<feature type="modified residue" description="4-aspartylphosphate" evidence="13">
    <location>
        <position position="798"/>
    </location>
</feature>
<dbReference type="Pfam" id="PF02518">
    <property type="entry name" value="HATPase_c"/>
    <property type="match status" value="1"/>
</dbReference>
<dbReference type="InterPro" id="IPR011006">
    <property type="entry name" value="CheY-like_superfamily"/>
</dbReference>
<dbReference type="GO" id="GO:0000155">
    <property type="term" value="F:phosphorelay sensor kinase activity"/>
    <property type="evidence" value="ECO:0007669"/>
    <property type="project" value="InterPro"/>
</dbReference>
<dbReference type="Pfam" id="PF01590">
    <property type="entry name" value="GAF"/>
    <property type="match status" value="1"/>
</dbReference>
<evidence type="ECO:0000259" key="17">
    <source>
        <dbReference type="PROSITE" id="PS50110"/>
    </source>
</evidence>
<feature type="coiled-coil region" evidence="14">
    <location>
        <begin position="306"/>
        <end position="337"/>
    </location>
</feature>
<evidence type="ECO:0000256" key="12">
    <source>
        <dbReference type="ARBA" id="ARBA00023136"/>
    </source>
</evidence>
<dbReference type="PROSITE" id="PS50113">
    <property type="entry name" value="PAC"/>
    <property type="match status" value="1"/>
</dbReference>
<dbReference type="FunFam" id="3.30.565.10:FF:000023">
    <property type="entry name" value="PAS domain-containing sensor histidine kinase"/>
    <property type="match status" value="1"/>
</dbReference>
<dbReference type="InterPro" id="IPR013656">
    <property type="entry name" value="PAS_4"/>
</dbReference>
<evidence type="ECO:0000256" key="5">
    <source>
        <dbReference type="ARBA" id="ARBA00022475"/>
    </source>
</evidence>
<evidence type="ECO:0000256" key="10">
    <source>
        <dbReference type="ARBA" id="ARBA00022840"/>
    </source>
</evidence>
<keyword evidence="8" id="KW-0547">Nucleotide-binding</keyword>
<dbReference type="GO" id="GO:0005524">
    <property type="term" value="F:ATP binding"/>
    <property type="evidence" value="ECO:0007669"/>
    <property type="project" value="UniProtKB-KW"/>
</dbReference>
<evidence type="ECO:0000256" key="7">
    <source>
        <dbReference type="ARBA" id="ARBA00022679"/>
    </source>
</evidence>
<accession>U7QC87</accession>
<keyword evidence="5" id="KW-1003">Cell membrane</keyword>
<dbReference type="InterPro" id="IPR000700">
    <property type="entry name" value="PAS-assoc_C"/>
</dbReference>
<dbReference type="CDD" id="cd00130">
    <property type="entry name" value="PAS"/>
    <property type="match status" value="1"/>
</dbReference>
<evidence type="ECO:0000256" key="9">
    <source>
        <dbReference type="ARBA" id="ARBA00022777"/>
    </source>
</evidence>
<dbReference type="InterPro" id="IPR003594">
    <property type="entry name" value="HATPase_dom"/>
</dbReference>
<evidence type="ECO:0000313" key="19">
    <source>
        <dbReference type="EMBL" id="ERT05418.1"/>
    </source>
</evidence>
<feature type="modified residue" description="4-aspartylphosphate" evidence="13">
    <location>
        <position position="51"/>
    </location>
</feature>
<dbReference type="SUPFAM" id="SSF55785">
    <property type="entry name" value="PYP-like sensor domain (PAS domain)"/>
    <property type="match status" value="1"/>
</dbReference>